<evidence type="ECO:0000256" key="1">
    <source>
        <dbReference type="SAM" id="MobiDB-lite"/>
    </source>
</evidence>
<reference evidence="2" key="1">
    <citation type="submission" date="2016-02" db="EMBL/GenBank/DDBJ databases">
        <title>WGS assembly of Manihot esculenta.</title>
        <authorList>
            <person name="Bredeson J.V."/>
            <person name="Prochnik S.E."/>
            <person name="Lyons J.B."/>
            <person name="Schmutz J."/>
            <person name="Grimwood J."/>
            <person name="Vrebalov J."/>
            <person name="Bart R.S."/>
            <person name="Amuge T."/>
            <person name="Ferguson M.E."/>
            <person name="Green R."/>
            <person name="Putnam N."/>
            <person name="Stites J."/>
            <person name="Rounsley S."/>
            <person name="Rokhsar D.S."/>
        </authorList>
    </citation>
    <scope>NUCLEOTIDE SEQUENCE [LARGE SCALE GENOMIC DNA]</scope>
    <source>
        <tissue evidence="2">Leaf</tissue>
    </source>
</reference>
<feature type="region of interest" description="Disordered" evidence="1">
    <location>
        <begin position="1"/>
        <end position="27"/>
    </location>
</feature>
<accession>A0A2C9VU08</accession>
<organism evidence="2">
    <name type="scientific">Manihot esculenta</name>
    <name type="common">Cassava</name>
    <name type="synonym">Jatropha manihot</name>
    <dbReference type="NCBI Taxonomy" id="3983"/>
    <lineage>
        <taxon>Eukaryota</taxon>
        <taxon>Viridiplantae</taxon>
        <taxon>Streptophyta</taxon>
        <taxon>Embryophyta</taxon>
        <taxon>Tracheophyta</taxon>
        <taxon>Spermatophyta</taxon>
        <taxon>Magnoliopsida</taxon>
        <taxon>eudicotyledons</taxon>
        <taxon>Gunneridae</taxon>
        <taxon>Pentapetalae</taxon>
        <taxon>rosids</taxon>
        <taxon>fabids</taxon>
        <taxon>Malpighiales</taxon>
        <taxon>Euphorbiaceae</taxon>
        <taxon>Crotonoideae</taxon>
        <taxon>Manihoteae</taxon>
        <taxon>Manihot</taxon>
    </lineage>
</organism>
<gene>
    <name evidence="2" type="ORF">MANES_05G067700</name>
</gene>
<evidence type="ECO:0000313" key="2">
    <source>
        <dbReference type="EMBL" id="OAY49590.1"/>
    </source>
</evidence>
<dbReference type="AlphaFoldDB" id="A0A2C9VU08"/>
<protein>
    <submittedName>
        <fullName evidence="2">Uncharacterized protein</fullName>
    </submittedName>
</protein>
<name>A0A2C9VU08_MANES</name>
<feature type="compositionally biased region" description="Polar residues" evidence="1">
    <location>
        <begin position="7"/>
        <end position="27"/>
    </location>
</feature>
<dbReference type="EMBL" id="CM004391">
    <property type="protein sequence ID" value="OAY49590.1"/>
    <property type="molecule type" value="Genomic_DNA"/>
</dbReference>
<sequence>MTMRTRAITSAIKSPVRSTPSTSLTSEQTNFPITGNASICLLFSSISFFFLRNVPHEHDGFVIL</sequence>
<proteinExistence type="predicted"/>